<keyword evidence="6" id="KW-0449">Lipoprotein</keyword>
<dbReference type="AlphaFoldDB" id="A0AAD7U8K9"/>
<evidence type="ECO:0000313" key="8">
    <source>
        <dbReference type="EMBL" id="KAJ8600311.1"/>
    </source>
</evidence>
<evidence type="ECO:0000256" key="1">
    <source>
        <dbReference type="ARBA" id="ARBA00006049"/>
    </source>
</evidence>
<keyword evidence="4" id="KW-0677">Repeat</keyword>
<evidence type="ECO:0000256" key="2">
    <source>
        <dbReference type="ARBA" id="ARBA00022707"/>
    </source>
</evidence>
<dbReference type="InterPro" id="IPR018247">
    <property type="entry name" value="EF_Hand_1_Ca_BS"/>
</dbReference>
<dbReference type="CDD" id="cd00051">
    <property type="entry name" value="EFh"/>
    <property type="match status" value="1"/>
</dbReference>
<name>A0AAD7U8K9_9STRA</name>
<keyword evidence="2" id="KW-0519">Myristate</keyword>
<dbReference type="InterPro" id="IPR028846">
    <property type="entry name" value="Recoverin"/>
</dbReference>
<dbReference type="PANTHER" id="PTHR23055:SF178">
    <property type="entry name" value="NEUROCALCIN HOMOLOG"/>
    <property type="match status" value="1"/>
</dbReference>
<feature type="domain" description="EF-hand" evidence="7">
    <location>
        <begin position="148"/>
        <end position="183"/>
    </location>
</feature>
<dbReference type="InterPro" id="IPR011992">
    <property type="entry name" value="EF-hand-dom_pair"/>
</dbReference>
<proteinExistence type="inferred from homology"/>
<evidence type="ECO:0000256" key="6">
    <source>
        <dbReference type="ARBA" id="ARBA00023288"/>
    </source>
</evidence>
<dbReference type="PROSITE" id="PS50222">
    <property type="entry name" value="EF_HAND_2"/>
    <property type="match status" value="2"/>
</dbReference>
<keyword evidence="3" id="KW-0479">Metal-binding</keyword>
<evidence type="ECO:0000313" key="9">
    <source>
        <dbReference type="Proteomes" id="UP001230188"/>
    </source>
</evidence>
<dbReference type="EMBL" id="JAQMWT010000524">
    <property type="protein sequence ID" value="KAJ8600311.1"/>
    <property type="molecule type" value="Genomic_DNA"/>
</dbReference>
<protein>
    <recommendedName>
        <fullName evidence="7">EF-hand domain-containing protein</fullName>
    </recommendedName>
</protein>
<evidence type="ECO:0000256" key="3">
    <source>
        <dbReference type="ARBA" id="ARBA00022723"/>
    </source>
</evidence>
<dbReference type="SUPFAM" id="SSF47473">
    <property type="entry name" value="EF-hand"/>
    <property type="match status" value="1"/>
</dbReference>
<dbReference type="Pfam" id="PF13499">
    <property type="entry name" value="EF-hand_7"/>
    <property type="match status" value="1"/>
</dbReference>
<dbReference type="PROSITE" id="PS00018">
    <property type="entry name" value="EF_HAND_1"/>
    <property type="match status" value="2"/>
</dbReference>
<reference evidence="8" key="1">
    <citation type="submission" date="2023-01" db="EMBL/GenBank/DDBJ databases">
        <title>Metagenome sequencing of chrysophaentin producing Chrysophaeum taylorii.</title>
        <authorList>
            <person name="Davison J."/>
            <person name="Bewley C."/>
        </authorList>
    </citation>
    <scope>NUCLEOTIDE SEQUENCE</scope>
    <source>
        <strain evidence="8">NIES-1699</strain>
    </source>
</reference>
<comment type="caution">
    <text evidence="8">The sequence shown here is derived from an EMBL/GenBank/DDBJ whole genome shotgun (WGS) entry which is preliminary data.</text>
</comment>
<keyword evidence="5" id="KW-0106">Calcium</keyword>
<evidence type="ECO:0000259" key="7">
    <source>
        <dbReference type="PROSITE" id="PS50222"/>
    </source>
</evidence>
<keyword evidence="9" id="KW-1185">Reference proteome</keyword>
<dbReference type="GO" id="GO:0005509">
    <property type="term" value="F:calcium ion binding"/>
    <property type="evidence" value="ECO:0007669"/>
    <property type="project" value="InterPro"/>
</dbReference>
<evidence type="ECO:0000256" key="4">
    <source>
        <dbReference type="ARBA" id="ARBA00022737"/>
    </source>
</evidence>
<dbReference type="SMART" id="SM00054">
    <property type="entry name" value="EFh"/>
    <property type="match status" value="2"/>
</dbReference>
<organism evidence="8 9">
    <name type="scientific">Chrysophaeum taylorii</name>
    <dbReference type="NCBI Taxonomy" id="2483200"/>
    <lineage>
        <taxon>Eukaryota</taxon>
        <taxon>Sar</taxon>
        <taxon>Stramenopiles</taxon>
        <taxon>Ochrophyta</taxon>
        <taxon>Pelagophyceae</taxon>
        <taxon>Pelagomonadales</taxon>
        <taxon>Pelagomonadaceae</taxon>
        <taxon>Chrysophaeum</taxon>
    </lineage>
</organism>
<sequence length="646" mass="69517">MEVEEVRSILSGVASQRVVGLVSADGVCSPLSFLCSAPSYFGGRSEAFELLCQEEEEAFRCEFGEGAFHLEGVELRELLSVFWGESVDGRLDSRGFGRGAEAIAKGQKEEGRVRGVLERVWRAFGGGKQKKVDASSVLAGLSVLTSGDSNLRLSESFGLFDANGDGVVTLDEMVRYVHAVLTVYRERAPRLDAWRLGSVEGLAKATAEACFATADANRDGVVTFDEFRAWHERHARLPSRAECAKALGLEPCDPRLLYAAVVDVGDAATFAAKCAEGLVATPGKEDHVATRLWTVLGGDPKKLLVGLATIAGCDRTETLAAFLDSGPATKEALAAFFWCVFAVLCDAIGGDPEKVAIATADRCFRETATTDAAVAYDAFKDWAERDRSRLARAATCLDAFTLEELSGFVRPNTRLDAPAFRNLLLATRRAFAARKGLEAAPLEPDAEALVRDLFDALRRDDDDAACAADHALLGLSVLCRPDNRAKAAYDLLQIDGIVPEGRLLAFLDAVYRVVAALHAAPPAPDLAHLAARNALSRAAKPDSLTRDEFFHFLMTADLAPTKLQAAVRRSGLADLDASRAMNALQAQADSNGYLDKNAFVNSLRHLLPDNKASNHALADVFDAIRHKTAIHVAQRVPAACIRKLSS</sequence>
<feature type="domain" description="EF-hand" evidence="7">
    <location>
        <begin position="202"/>
        <end position="237"/>
    </location>
</feature>
<dbReference type="PANTHER" id="PTHR23055">
    <property type="entry name" value="CALCIUM BINDING PROTEINS"/>
    <property type="match status" value="1"/>
</dbReference>
<dbReference type="Proteomes" id="UP001230188">
    <property type="component" value="Unassembled WGS sequence"/>
</dbReference>
<dbReference type="InterPro" id="IPR002048">
    <property type="entry name" value="EF_hand_dom"/>
</dbReference>
<accession>A0AAD7U8K9</accession>
<gene>
    <name evidence="8" type="ORF">CTAYLR_000737</name>
</gene>
<comment type="similarity">
    <text evidence="1">Belongs to the recoverin family.</text>
</comment>
<dbReference type="Gene3D" id="1.10.238.10">
    <property type="entry name" value="EF-hand"/>
    <property type="match status" value="1"/>
</dbReference>
<evidence type="ECO:0000256" key="5">
    <source>
        <dbReference type="ARBA" id="ARBA00022837"/>
    </source>
</evidence>